<protein>
    <recommendedName>
        <fullName evidence="9">Peptidase S8/S53 domain-containing protein</fullName>
    </recommendedName>
</protein>
<evidence type="ECO:0000256" key="3">
    <source>
        <dbReference type="ARBA" id="ARBA00022801"/>
    </source>
</evidence>
<feature type="transmembrane region" description="Helical" evidence="7">
    <location>
        <begin position="371"/>
        <end position="391"/>
    </location>
</feature>
<dbReference type="PROSITE" id="PS51892">
    <property type="entry name" value="SUBTILASE"/>
    <property type="match status" value="1"/>
</dbReference>
<dbReference type="RefSeq" id="WP_184288448.1">
    <property type="nucleotide sequence ID" value="NZ_JACHJO010000003.1"/>
</dbReference>
<keyword evidence="7" id="KW-0812">Transmembrane</keyword>
<dbReference type="PRINTS" id="PR00723">
    <property type="entry name" value="SUBTILISIN"/>
</dbReference>
<dbReference type="GO" id="GO:0006508">
    <property type="term" value="P:proteolysis"/>
    <property type="evidence" value="ECO:0007669"/>
    <property type="project" value="UniProtKB-KW"/>
</dbReference>
<sequence>MTENTEPGRTRQRAAACAAAAALALCSPALTVPAAADPTGDPAPLPQVHPFKGADEACAGESGETVDQTPWTHSFLGLAGAHELSTGQGVEVALLATAADGGVPALSEAVEGGGSDCLGFGTFLAGVVSARPVEGSGLVGVAPGASLRVLPTGDAGTGLASAEEIADGIGRAVESGARVVLVGTGTWEDSPELEAAAAEAAEADVLVVAPATVATSQGLLPGYPAQEESVLSVAAHDVDGAPVARAPVLLPSGDLARVDLTAPGDRVVGTAPGGGHAAASGDGVAAAFAAGSAALLMAREPELSAREVRERLVSTAYPSPLGAADPLRGSGRIDPLGAMAESGDGAAAGVPGEPFTAGPSPRGSLREVPTAAVVAGSVLLIVLCVLGGAAVRRGRARGRRPASPGEPVEG</sequence>
<accession>A0A841IS96</accession>
<dbReference type="Proteomes" id="UP000536604">
    <property type="component" value="Unassembled WGS sequence"/>
</dbReference>
<dbReference type="AlphaFoldDB" id="A0A841IS96"/>
<dbReference type="EMBL" id="JACHJO010000003">
    <property type="protein sequence ID" value="MBB6119151.1"/>
    <property type="molecule type" value="Genomic_DNA"/>
</dbReference>
<evidence type="ECO:0000313" key="10">
    <source>
        <dbReference type="EMBL" id="MBB6119151.1"/>
    </source>
</evidence>
<keyword evidence="11" id="KW-1185">Reference proteome</keyword>
<comment type="caution">
    <text evidence="10">The sequence shown here is derived from an EMBL/GenBank/DDBJ whole genome shotgun (WGS) entry which is preliminary data.</text>
</comment>
<dbReference type="InterPro" id="IPR015500">
    <property type="entry name" value="Peptidase_S8_subtilisin-rel"/>
</dbReference>
<gene>
    <name evidence="10" type="ORF">FHS13_001086</name>
</gene>
<keyword evidence="4" id="KW-0720">Serine protease</keyword>
<feature type="signal peptide" evidence="8">
    <location>
        <begin position="1"/>
        <end position="36"/>
    </location>
</feature>
<evidence type="ECO:0000256" key="5">
    <source>
        <dbReference type="PROSITE-ProRule" id="PRU01240"/>
    </source>
</evidence>
<evidence type="ECO:0000259" key="9">
    <source>
        <dbReference type="Pfam" id="PF00082"/>
    </source>
</evidence>
<evidence type="ECO:0000256" key="8">
    <source>
        <dbReference type="SAM" id="SignalP"/>
    </source>
</evidence>
<dbReference type="Pfam" id="PF00082">
    <property type="entry name" value="Peptidase_S8"/>
    <property type="match status" value="1"/>
</dbReference>
<organism evidence="10 11">
    <name type="scientific">Nocardiopsis algeriensis</name>
    <dbReference type="NCBI Taxonomy" id="1478215"/>
    <lineage>
        <taxon>Bacteria</taxon>
        <taxon>Bacillati</taxon>
        <taxon>Actinomycetota</taxon>
        <taxon>Actinomycetes</taxon>
        <taxon>Streptosporangiales</taxon>
        <taxon>Nocardiopsidaceae</taxon>
        <taxon>Nocardiopsis</taxon>
    </lineage>
</organism>
<feature type="domain" description="Peptidase S8/S53" evidence="9">
    <location>
        <begin position="115"/>
        <end position="316"/>
    </location>
</feature>
<comment type="caution">
    <text evidence="5">Lacks conserved residue(s) required for the propagation of feature annotation.</text>
</comment>
<dbReference type="GO" id="GO:0004252">
    <property type="term" value="F:serine-type endopeptidase activity"/>
    <property type="evidence" value="ECO:0007669"/>
    <property type="project" value="InterPro"/>
</dbReference>
<comment type="similarity">
    <text evidence="1 5">Belongs to the peptidase S8 family.</text>
</comment>
<evidence type="ECO:0000313" key="11">
    <source>
        <dbReference type="Proteomes" id="UP000536604"/>
    </source>
</evidence>
<dbReference type="InterPro" id="IPR036852">
    <property type="entry name" value="Peptidase_S8/S53_dom_sf"/>
</dbReference>
<evidence type="ECO:0000256" key="4">
    <source>
        <dbReference type="ARBA" id="ARBA00022825"/>
    </source>
</evidence>
<feature type="region of interest" description="Disordered" evidence="6">
    <location>
        <begin position="37"/>
        <end position="66"/>
    </location>
</feature>
<dbReference type="SUPFAM" id="SSF52743">
    <property type="entry name" value="Subtilisin-like"/>
    <property type="match status" value="1"/>
</dbReference>
<dbReference type="PANTHER" id="PTHR43806:SF11">
    <property type="entry name" value="CEREVISIN-RELATED"/>
    <property type="match status" value="1"/>
</dbReference>
<keyword evidence="3" id="KW-0378">Hydrolase</keyword>
<keyword evidence="7" id="KW-0472">Membrane</keyword>
<keyword evidence="7" id="KW-1133">Transmembrane helix</keyword>
<feature type="chain" id="PRO_5033024230" description="Peptidase S8/S53 domain-containing protein" evidence="8">
    <location>
        <begin position="37"/>
        <end position="410"/>
    </location>
</feature>
<dbReference type="Gene3D" id="3.40.50.200">
    <property type="entry name" value="Peptidase S8/S53 domain"/>
    <property type="match status" value="1"/>
</dbReference>
<evidence type="ECO:0000256" key="2">
    <source>
        <dbReference type="ARBA" id="ARBA00022670"/>
    </source>
</evidence>
<dbReference type="InterPro" id="IPR000209">
    <property type="entry name" value="Peptidase_S8/S53_dom"/>
</dbReference>
<dbReference type="PANTHER" id="PTHR43806">
    <property type="entry name" value="PEPTIDASE S8"/>
    <property type="match status" value="1"/>
</dbReference>
<dbReference type="InterPro" id="IPR050131">
    <property type="entry name" value="Peptidase_S8_subtilisin-like"/>
</dbReference>
<evidence type="ECO:0000256" key="1">
    <source>
        <dbReference type="ARBA" id="ARBA00011073"/>
    </source>
</evidence>
<reference evidence="10 11" key="1">
    <citation type="submission" date="2020-08" db="EMBL/GenBank/DDBJ databases">
        <title>Genomic Encyclopedia of Type Strains, Phase III (KMG-III): the genomes of soil and plant-associated and newly described type strains.</title>
        <authorList>
            <person name="Whitman W."/>
        </authorList>
    </citation>
    <scope>NUCLEOTIDE SEQUENCE [LARGE SCALE GENOMIC DNA]</scope>
    <source>
        <strain evidence="10 11">CECT 8712</strain>
    </source>
</reference>
<name>A0A841IS96_9ACTN</name>
<keyword evidence="2" id="KW-0645">Protease</keyword>
<evidence type="ECO:0000256" key="7">
    <source>
        <dbReference type="SAM" id="Phobius"/>
    </source>
</evidence>
<proteinExistence type="inferred from homology"/>
<evidence type="ECO:0000256" key="6">
    <source>
        <dbReference type="SAM" id="MobiDB-lite"/>
    </source>
</evidence>
<keyword evidence="8" id="KW-0732">Signal</keyword>